<evidence type="ECO:0000259" key="7">
    <source>
        <dbReference type="Pfam" id="PF17917"/>
    </source>
</evidence>
<dbReference type="SUPFAM" id="SSF56672">
    <property type="entry name" value="DNA/RNA polymerases"/>
    <property type="match status" value="1"/>
</dbReference>
<keyword evidence="1" id="KW-0808">Transferase</keyword>
<dbReference type="GO" id="GO:0016787">
    <property type="term" value="F:hydrolase activity"/>
    <property type="evidence" value="ECO:0007669"/>
    <property type="project" value="UniProtKB-KW"/>
</dbReference>
<comment type="caution">
    <text evidence="8">The sequence shown here is derived from an EMBL/GenBank/DDBJ whole genome shotgun (WGS) entry which is preliminary data.</text>
</comment>
<evidence type="ECO:0000256" key="4">
    <source>
        <dbReference type="ARBA" id="ARBA00022759"/>
    </source>
</evidence>
<dbReference type="Pfam" id="PF17917">
    <property type="entry name" value="RT_RNaseH"/>
    <property type="match status" value="1"/>
</dbReference>
<dbReference type="EMBL" id="NBSK02000001">
    <property type="protein sequence ID" value="KAJ0228365.1"/>
    <property type="molecule type" value="Genomic_DNA"/>
</dbReference>
<evidence type="ECO:0000256" key="2">
    <source>
        <dbReference type="ARBA" id="ARBA00022695"/>
    </source>
</evidence>
<evidence type="ECO:0000256" key="3">
    <source>
        <dbReference type="ARBA" id="ARBA00022722"/>
    </source>
</evidence>
<keyword evidence="4" id="KW-0255">Endonuclease</keyword>
<dbReference type="InterPro" id="IPR041373">
    <property type="entry name" value="RT_RNaseH"/>
</dbReference>
<dbReference type="PANTHER" id="PTHR34072">
    <property type="entry name" value="ENZYMATIC POLYPROTEIN-RELATED"/>
    <property type="match status" value="1"/>
</dbReference>
<evidence type="ECO:0000313" key="8">
    <source>
        <dbReference type="EMBL" id="KAJ0228365.1"/>
    </source>
</evidence>
<accession>A0A9R1WN53</accession>
<evidence type="ECO:0000256" key="6">
    <source>
        <dbReference type="ARBA" id="ARBA00022918"/>
    </source>
</evidence>
<feature type="domain" description="Reverse transcriptase RNase H-like" evidence="7">
    <location>
        <begin position="2"/>
        <end position="56"/>
    </location>
</feature>
<keyword evidence="9" id="KW-1185">Reference proteome</keyword>
<dbReference type="GO" id="GO:0004519">
    <property type="term" value="F:endonuclease activity"/>
    <property type="evidence" value="ECO:0007669"/>
    <property type="project" value="UniProtKB-KW"/>
</dbReference>
<reference evidence="8 9" key="1">
    <citation type="journal article" date="2017" name="Nat. Commun.">
        <title>Genome assembly with in vitro proximity ligation data and whole-genome triplication in lettuce.</title>
        <authorList>
            <person name="Reyes-Chin-Wo S."/>
            <person name="Wang Z."/>
            <person name="Yang X."/>
            <person name="Kozik A."/>
            <person name="Arikit S."/>
            <person name="Song C."/>
            <person name="Xia L."/>
            <person name="Froenicke L."/>
            <person name="Lavelle D.O."/>
            <person name="Truco M.J."/>
            <person name="Xia R."/>
            <person name="Zhu S."/>
            <person name="Xu C."/>
            <person name="Xu H."/>
            <person name="Xu X."/>
            <person name="Cox K."/>
            <person name="Korf I."/>
            <person name="Meyers B.C."/>
            <person name="Michelmore R.W."/>
        </authorList>
    </citation>
    <scope>NUCLEOTIDE SEQUENCE [LARGE SCALE GENOMIC DNA]</scope>
    <source>
        <strain evidence="9">cv. Salinas</strain>
        <tissue evidence="8">Seedlings</tissue>
    </source>
</reference>
<keyword evidence="5" id="KW-0378">Hydrolase</keyword>
<dbReference type="InterPro" id="IPR043502">
    <property type="entry name" value="DNA/RNA_pol_sf"/>
</dbReference>
<keyword evidence="3" id="KW-0540">Nuclease</keyword>
<proteinExistence type="predicted"/>
<keyword evidence="2" id="KW-0548">Nucleotidyltransferase</keyword>
<keyword evidence="6" id="KW-0695">RNA-directed DNA polymerase</keyword>
<dbReference type="GO" id="GO:0003964">
    <property type="term" value="F:RNA-directed DNA polymerase activity"/>
    <property type="evidence" value="ECO:0007669"/>
    <property type="project" value="UniProtKB-KW"/>
</dbReference>
<organism evidence="8 9">
    <name type="scientific">Lactuca sativa</name>
    <name type="common">Garden lettuce</name>
    <dbReference type="NCBI Taxonomy" id="4236"/>
    <lineage>
        <taxon>Eukaryota</taxon>
        <taxon>Viridiplantae</taxon>
        <taxon>Streptophyta</taxon>
        <taxon>Embryophyta</taxon>
        <taxon>Tracheophyta</taxon>
        <taxon>Spermatophyta</taxon>
        <taxon>Magnoliopsida</taxon>
        <taxon>eudicotyledons</taxon>
        <taxon>Gunneridae</taxon>
        <taxon>Pentapetalae</taxon>
        <taxon>asterids</taxon>
        <taxon>campanulids</taxon>
        <taxon>Asterales</taxon>
        <taxon>Asteraceae</taxon>
        <taxon>Cichorioideae</taxon>
        <taxon>Cichorieae</taxon>
        <taxon>Lactucinae</taxon>
        <taxon>Lactuca</taxon>
    </lineage>
</organism>
<gene>
    <name evidence="8" type="ORF">LSAT_V11C100035080</name>
</gene>
<dbReference type="PANTHER" id="PTHR34072:SF57">
    <property type="entry name" value="RNA-DIRECTED DNA POLYMERASE"/>
    <property type="match status" value="1"/>
</dbReference>
<dbReference type="Proteomes" id="UP000235145">
    <property type="component" value="Unassembled WGS sequence"/>
</dbReference>
<dbReference type="CDD" id="cd09274">
    <property type="entry name" value="RNase_HI_RT_Ty3"/>
    <property type="match status" value="1"/>
</dbReference>
<evidence type="ECO:0000256" key="5">
    <source>
        <dbReference type="ARBA" id="ARBA00022801"/>
    </source>
</evidence>
<dbReference type="AlphaFoldDB" id="A0A9R1WN53"/>
<protein>
    <recommendedName>
        <fullName evidence="7">Reverse transcriptase RNase H-like domain-containing protein</fullName>
    </recommendedName>
</protein>
<evidence type="ECO:0000313" key="9">
    <source>
        <dbReference type="Proteomes" id="UP000235145"/>
    </source>
</evidence>
<name>A0A9R1WN53_LACSA</name>
<evidence type="ECO:0000256" key="1">
    <source>
        <dbReference type="ARBA" id="ARBA00022679"/>
    </source>
</evidence>
<sequence>MENELLDIVFAVEKFRQYLLRTKVIVYSDHTALKYLMTKKYAKPRLIRWILLLHEFDLETREKSGCENLVVDHLSRITSNETPLSLRDEFLNEHLFSPTQYIPWMNLICGNIVTIKSFGDVCLNKNMNPFCNFVMNLLVEDTSDLTEL</sequence>